<keyword evidence="3" id="KW-0472">Membrane</keyword>
<accession>A0ABR9UIA3</accession>
<evidence type="ECO:0000256" key="1">
    <source>
        <dbReference type="ARBA" id="ARBA00022801"/>
    </source>
</evidence>
<dbReference type="InterPro" id="IPR003660">
    <property type="entry name" value="HAMP_dom"/>
</dbReference>
<dbReference type="PROSITE" id="PS50885">
    <property type="entry name" value="HAMP"/>
    <property type="match status" value="1"/>
</dbReference>
<keyword evidence="6" id="KW-1185">Reference proteome</keyword>
<dbReference type="Gene3D" id="6.10.340.10">
    <property type="match status" value="1"/>
</dbReference>
<gene>
    <name evidence="5" type="ORF">IQ236_23610</name>
</gene>
<feature type="transmembrane region" description="Helical" evidence="3">
    <location>
        <begin position="326"/>
        <end position="347"/>
    </location>
</feature>
<dbReference type="InterPro" id="IPR036457">
    <property type="entry name" value="PPM-type-like_dom_sf"/>
</dbReference>
<evidence type="ECO:0000259" key="4">
    <source>
        <dbReference type="PROSITE" id="PS50885"/>
    </source>
</evidence>
<dbReference type="CDD" id="cd06225">
    <property type="entry name" value="HAMP"/>
    <property type="match status" value="1"/>
</dbReference>
<dbReference type="SMART" id="SM00304">
    <property type="entry name" value="HAMP"/>
    <property type="match status" value="1"/>
</dbReference>
<evidence type="ECO:0000313" key="5">
    <source>
        <dbReference type="EMBL" id="MBE9146183.1"/>
    </source>
</evidence>
<comment type="caution">
    <text evidence="5">The sequence shown here is derived from an EMBL/GenBank/DDBJ whole genome shotgun (WGS) entry which is preliminary data.</text>
</comment>
<keyword evidence="1" id="KW-0378">Hydrolase</keyword>
<dbReference type="PANTHER" id="PTHR43156:SF2">
    <property type="entry name" value="STAGE II SPORULATION PROTEIN E"/>
    <property type="match status" value="1"/>
</dbReference>
<feature type="coiled-coil region" evidence="2">
    <location>
        <begin position="388"/>
        <end position="415"/>
    </location>
</feature>
<feature type="domain" description="HAMP" evidence="4">
    <location>
        <begin position="348"/>
        <end position="400"/>
    </location>
</feature>
<organism evidence="5 6">
    <name type="scientific">Planktothrix mougeotii LEGE 06226</name>
    <dbReference type="NCBI Taxonomy" id="1828728"/>
    <lineage>
        <taxon>Bacteria</taxon>
        <taxon>Bacillati</taxon>
        <taxon>Cyanobacteriota</taxon>
        <taxon>Cyanophyceae</taxon>
        <taxon>Oscillatoriophycideae</taxon>
        <taxon>Oscillatoriales</taxon>
        <taxon>Microcoleaceae</taxon>
        <taxon>Planktothrix</taxon>
    </lineage>
</organism>
<proteinExistence type="predicted"/>
<reference evidence="5 6" key="1">
    <citation type="submission" date="2020-10" db="EMBL/GenBank/DDBJ databases">
        <authorList>
            <person name="Castelo-Branco R."/>
            <person name="Eusebio N."/>
            <person name="Adriana R."/>
            <person name="Vieira A."/>
            <person name="Brugerolle De Fraissinette N."/>
            <person name="Rezende De Castro R."/>
            <person name="Schneider M.P."/>
            <person name="Vasconcelos V."/>
            <person name="Leao P.N."/>
        </authorList>
    </citation>
    <scope>NUCLEOTIDE SEQUENCE [LARGE SCALE GENOMIC DNA]</scope>
    <source>
        <strain evidence="5 6">LEGE 06226</strain>
    </source>
</reference>
<dbReference type="SUPFAM" id="SSF81606">
    <property type="entry name" value="PP2C-like"/>
    <property type="match status" value="1"/>
</dbReference>
<keyword evidence="2" id="KW-0175">Coiled coil</keyword>
<dbReference type="Proteomes" id="UP000640725">
    <property type="component" value="Unassembled WGS sequence"/>
</dbReference>
<name>A0ABR9UIA3_9CYAN</name>
<dbReference type="PANTHER" id="PTHR43156">
    <property type="entry name" value="STAGE II SPORULATION PROTEIN E-RELATED"/>
    <property type="match status" value="1"/>
</dbReference>
<feature type="transmembrane region" description="Helical" evidence="3">
    <location>
        <begin position="23"/>
        <end position="42"/>
    </location>
</feature>
<evidence type="ECO:0000256" key="3">
    <source>
        <dbReference type="SAM" id="Phobius"/>
    </source>
</evidence>
<dbReference type="RefSeq" id="WP_193871554.1">
    <property type="nucleotide sequence ID" value="NZ_JADEWU010000085.1"/>
</dbReference>
<keyword evidence="3" id="KW-0812">Transmembrane</keyword>
<dbReference type="EMBL" id="JADEWU010000085">
    <property type="protein sequence ID" value="MBE9146183.1"/>
    <property type="molecule type" value="Genomic_DNA"/>
</dbReference>
<dbReference type="InterPro" id="IPR001932">
    <property type="entry name" value="PPM-type_phosphatase-like_dom"/>
</dbReference>
<dbReference type="InterPro" id="IPR052016">
    <property type="entry name" value="Bact_Sigma-Reg"/>
</dbReference>
<dbReference type="SMART" id="SM00331">
    <property type="entry name" value="PP2C_SIG"/>
    <property type="match status" value="1"/>
</dbReference>
<keyword evidence="3" id="KW-1133">Transmembrane helix</keyword>
<evidence type="ECO:0000313" key="6">
    <source>
        <dbReference type="Proteomes" id="UP000640725"/>
    </source>
</evidence>
<evidence type="ECO:0000256" key="2">
    <source>
        <dbReference type="SAM" id="Coils"/>
    </source>
</evidence>
<dbReference type="Gene3D" id="3.60.40.10">
    <property type="entry name" value="PPM-type phosphatase domain"/>
    <property type="match status" value="1"/>
</dbReference>
<protein>
    <submittedName>
        <fullName evidence="5">SpoIIE family protein phosphatase</fullName>
    </submittedName>
</protein>
<dbReference type="Pfam" id="PF07228">
    <property type="entry name" value="SpoIIE"/>
    <property type="match status" value="1"/>
</dbReference>
<sequence>MKIIDCFKPAISVINQLKYPQKFVLISCIFIIPLSLMMYLLISEVQTRIDFATQEQLGTLYLRPLRQLYPKIYQAQLLMANPNFSREDQSQLQQLKREITDQIEILENLDSKIGNQLLTTDLFKQFKESWRTLEENQKLWSLQTQKVYSSLILEQINQLRFQVGDQSNLILDPDLDTYYLMDTTLLKLPEIHKILVDILLISQDISQRNQQELTQKEYWTITTLSGLLNNYNEKLKRSLEVSFNHNPAGNLQPKLGDKLNLLTDNIQTLNNGLSNMIRTGDTTHIQQYAQNAELNIEESLKLWDLTIDELDFLLQLRIQGFMDRQIFLSILVLITLLIVIYLFIGFYQSVMQTVNSLSIASQKMIAGEMNETLHLDNQDELADVAQSFNNLAVALVKANQEITSLNQQLTSENIRMSAELQVTRQLQKMILPNERELSEIVHLDIAGYMEPADEVGGDYYDVLYNNGMVKIGIGDVTGHGLESGVLMLMVQTAVRTLIANDETDPIQFLNTLNRVIYDNVQRMKSDKNLTFSLIDYYNGFLSICGQHEEMIVVRSQRQPEAESHAIIERIDTMDLGFPIGLEADITDFIGSINIKLNSGDGVVLYTDGITEAENHQGKFYSLEKLCEIVKQNWHLTASEIRKAVINDVRSHIGKHKVYDDITLIVLKQK</sequence>